<evidence type="ECO:0000313" key="2">
    <source>
        <dbReference type="EMBL" id="GAH61050.1"/>
    </source>
</evidence>
<proteinExistence type="predicted"/>
<accession>X1HVG4</accession>
<dbReference type="SUPFAM" id="SSF56672">
    <property type="entry name" value="DNA/RNA polymerases"/>
    <property type="match status" value="1"/>
</dbReference>
<dbReference type="EMBL" id="BARU01020213">
    <property type="protein sequence ID" value="GAH61050.1"/>
    <property type="molecule type" value="Genomic_DNA"/>
</dbReference>
<organism evidence="2">
    <name type="scientific">marine sediment metagenome</name>
    <dbReference type="NCBI Taxonomy" id="412755"/>
    <lineage>
        <taxon>unclassified sequences</taxon>
        <taxon>metagenomes</taxon>
        <taxon>ecological metagenomes</taxon>
    </lineage>
</organism>
<sequence>MTAGLYYAIKKSMIAEKIPLCYALLRGRFMSAIAHMEYYGVPVDVEKFDELIDCWDIIKEDLIFQMDKDYHVYDGTTFKVKWFHNYLVKQSIPWEYTATGLPKTDQEFMEAKAKIFPQLKPLQELLKAMGQLQQNKFLIGGDRRNRTLLNPFSAKTSRGYPKSSKFLFASGTWLRSFIKPEKGMAISCIDYGQQEFAIAAILSQDKNMLKAYLAGDPFIEFAKTVGAVPQNATKETHPQERELYKTTSHAIDYGQSYFSFAQNIGVSPAEGKRLLNIH</sequence>
<dbReference type="GO" id="GO:0003887">
    <property type="term" value="F:DNA-directed DNA polymerase activity"/>
    <property type="evidence" value="ECO:0007669"/>
    <property type="project" value="InterPro"/>
</dbReference>
<dbReference type="GO" id="GO:0003677">
    <property type="term" value="F:DNA binding"/>
    <property type="evidence" value="ECO:0007669"/>
    <property type="project" value="InterPro"/>
</dbReference>
<dbReference type="InterPro" id="IPR043502">
    <property type="entry name" value="DNA/RNA_pol_sf"/>
</dbReference>
<dbReference type="Gene3D" id="1.10.150.20">
    <property type="entry name" value="5' to 3' exonuclease, C-terminal subdomain"/>
    <property type="match status" value="1"/>
</dbReference>
<feature type="domain" description="DNA-directed DNA polymerase family A palm" evidence="1">
    <location>
        <begin position="174"/>
        <end position="275"/>
    </location>
</feature>
<dbReference type="Pfam" id="PF00476">
    <property type="entry name" value="DNA_pol_A"/>
    <property type="match status" value="1"/>
</dbReference>
<name>X1HVG4_9ZZZZ</name>
<protein>
    <recommendedName>
        <fullName evidence="1">DNA-directed DNA polymerase family A palm domain-containing protein</fullName>
    </recommendedName>
</protein>
<dbReference type="InterPro" id="IPR001098">
    <property type="entry name" value="DNA-dir_DNA_pol_A_palm_dom"/>
</dbReference>
<evidence type="ECO:0000259" key="1">
    <source>
        <dbReference type="Pfam" id="PF00476"/>
    </source>
</evidence>
<reference evidence="2" key="1">
    <citation type="journal article" date="2014" name="Front. Microbiol.">
        <title>High frequency of phylogenetically diverse reductive dehalogenase-homologous genes in deep subseafloor sedimentary metagenomes.</title>
        <authorList>
            <person name="Kawai M."/>
            <person name="Futagami T."/>
            <person name="Toyoda A."/>
            <person name="Takaki Y."/>
            <person name="Nishi S."/>
            <person name="Hori S."/>
            <person name="Arai W."/>
            <person name="Tsubouchi T."/>
            <person name="Morono Y."/>
            <person name="Uchiyama I."/>
            <person name="Ito T."/>
            <person name="Fujiyama A."/>
            <person name="Inagaki F."/>
            <person name="Takami H."/>
        </authorList>
    </citation>
    <scope>NUCLEOTIDE SEQUENCE</scope>
    <source>
        <strain evidence="2">Expedition CK06-06</strain>
    </source>
</reference>
<dbReference type="InterPro" id="IPR002298">
    <property type="entry name" value="DNA_polymerase_A"/>
</dbReference>
<feature type="non-terminal residue" evidence="2">
    <location>
        <position position="278"/>
    </location>
</feature>
<gene>
    <name evidence="2" type="ORF">S03H2_33222</name>
</gene>
<dbReference type="PRINTS" id="PR00868">
    <property type="entry name" value="DNAPOLI"/>
</dbReference>
<dbReference type="GO" id="GO:0006261">
    <property type="term" value="P:DNA-templated DNA replication"/>
    <property type="evidence" value="ECO:0007669"/>
    <property type="project" value="InterPro"/>
</dbReference>
<dbReference type="AlphaFoldDB" id="X1HVG4"/>
<comment type="caution">
    <text evidence="2">The sequence shown here is derived from an EMBL/GenBank/DDBJ whole genome shotgun (WGS) entry which is preliminary data.</text>
</comment>